<evidence type="ECO:0000313" key="2">
    <source>
        <dbReference type="Proteomes" id="UP001239445"/>
    </source>
</evidence>
<accession>A0AAJ0BKN5</accession>
<proteinExistence type="predicted"/>
<dbReference type="Proteomes" id="UP001239445">
    <property type="component" value="Unassembled WGS sequence"/>
</dbReference>
<gene>
    <name evidence="1" type="ORF">QBC47DRAFT_118141</name>
</gene>
<organism evidence="1 2">
    <name type="scientific">Echria macrotheca</name>
    <dbReference type="NCBI Taxonomy" id="438768"/>
    <lineage>
        <taxon>Eukaryota</taxon>
        <taxon>Fungi</taxon>
        <taxon>Dikarya</taxon>
        <taxon>Ascomycota</taxon>
        <taxon>Pezizomycotina</taxon>
        <taxon>Sordariomycetes</taxon>
        <taxon>Sordariomycetidae</taxon>
        <taxon>Sordariales</taxon>
        <taxon>Schizotheciaceae</taxon>
        <taxon>Echria</taxon>
    </lineage>
</organism>
<name>A0AAJ0BKN5_9PEZI</name>
<sequence length="110" mass="12172">MLHRVPTYALVALTYLGAFSRLTHGRYTPRFYQYQLERAPDDSSTQLVPVMDITLGTLLLFDRTRIAAAALCAFFQLVGFVLQLRKGGQAWTDAGGVALAIVVCLSNHLK</sequence>
<dbReference type="AlphaFoldDB" id="A0AAJ0BKN5"/>
<keyword evidence="2" id="KW-1185">Reference proteome</keyword>
<comment type="caution">
    <text evidence="1">The sequence shown here is derived from an EMBL/GenBank/DDBJ whole genome shotgun (WGS) entry which is preliminary data.</text>
</comment>
<reference evidence="1" key="1">
    <citation type="submission" date="2023-06" db="EMBL/GenBank/DDBJ databases">
        <title>Genome-scale phylogeny and comparative genomics of the fungal order Sordariales.</title>
        <authorList>
            <consortium name="Lawrence Berkeley National Laboratory"/>
            <person name="Hensen N."/>
            <person name="Bonometti L."/>
            <person name="Westerberg I."/>
            <person name="Brannstrom I.O."/>
            <person name="Guillou S."/>
            <person name="Cros-Aarteil S."/>
            <person name="Calhoun S."/>
            <person name="Haridas S."/>
            <person name="Kuo A."/>
            <person name="Mondo S."/>
            <person name="Pangilinan J."/>
            <person name="Riley R."/>
            <person name="Labutti K."/>
            <person name="Andreopoulos B."/>
            <person name="Lipzen A."/>
            <person name="Chen C."/>
            <person name="Yanf M."/>
            <person name="Daum C."/>
            <person name="Ng V."/>
            <person name="Clum A."/>
            <person name="Steindorff A."/>
            <person name="Ohm R."/>
            <person name="Martin F."/>
            <person name="Silar P."/>
            <person name="Natvig D."/>
            <person name="Lalanne C."/>
            <person name="Gautier V."/>
            <person name="Ament-Velasquez S.L."/>
            <person name="Kruys A."/>
            <person name="Hutchinson M.I."/>
            <person name="Powell A.J."/>
            <person name="Barry K."/>
            <person name="Miller A.N."/>
            <person name="Grigoriev I.V."/>
            <person name="Debuchy R."/>
            <person name="Gladieux P."/>
            <person name="Thoren M.H."/>
            <person name="Johannesson H."/>
        </authorList>
    </citation>
    <scope>NUCLEOTIDE SEQUENCE</scope>
    <source>
        <strain evidence="1">PSN4</strain>
    </source>
</reference>
<dbReference type="EMBL" id="MU839828">
    <property type="protein sequence ID" value="KAK1760025.1"/>
    <property type="molecule type" value="Genomic_DNA"/>
</dbReference>
<protein>
    <submittedName>
        <fullName evidence="1">Uncharacterized protein</fullName>
    </submittedName>
</protein>
<evidence type="ECO:0000313" key="1">
    <source>
        <dbReference type="EMBL" id="KAK1760025.1"/>
    </source>
</evidence>